<feature type="transmembrane region" description="Helical" evidence="8">
    <location>
        <begin position="201"/>
        <end position="218"/>
    </location>
</feature>
<dbReference type="InterPro" id="IPR038770">
    <property type="entry name" value="Na+/solute_symporter_sf"/>
</dbReference>
<feature type="transmembrane region" description="Helical" evidence="8">
    <location>
        <begin position="7"/>
        <end position="29"/>
    </location>
</feature>
<dbReference type="Gene3D" id="1.20.1530.20">
    <property type="match status" value="1"/>
</dbReference>
<evidence type="ECO:0000313" key="10">
    <source>
        <dbReference type="Proteomes" id="UP001253545"/>
    </source>
</evidence>
<evidence type="ECO:0000256" key="6">
    <source>
        <dbReference type="ARBA" id="ARBA00022989"/>
    </source>
</evidence>
<dbReference type="Pfam" id="PF03547">
    <property type="entry name" value="Mem_trans"/>
    <property type="match status" value="2"/>
</dbReference>
<evidence type="ECO:0000256" key="2">
    <source>
        <dbReference type="ARBA" id="ARBA00010145"/>
    </source>
</evidence>
<keyword evidence="6 8" id="KW-1133">Transmembrane helix</keyword>
<feature type="transmembrane region" description="Helical" evidence="8">
    <location>
        <begin position="41"/>
        <end position="60"/>
    </location>
</feature>
<organism evidence="9 10">
    <name type="scientific">Glaciecola petra</name>
    <dbReference type="NCBI Taxonomy" id="3075602"/>
    <lineage>
        <taxon>Bacteria</taxon>
        <taxon>Pseudomonadati</taxon>
        <taxon>Pseudomonadota</taxon>
        <taxon>Gammaproteobacteria</taxon>
        <taxon>Alteromonadales</taxon>
        <taxon>Alteromonadaceae</taxon>
        <taxon>Glaciecola</taxon>
    </lineage>
</organism>
<comment type="subcellular location">
    <subcellularLocation>
        <location evidence="1">Cell membrane</location>
        <topology evidence="1">Multi-pass membrane protein</topology>
    </subcellularLocation>
</comment>
<evidence type="ECO:0000313" key="9">
    <source>
        <dbReference type="EMBL" id="MDT0594929.1"/>
    </source>
</evidence>
<keyword evidence="7 8" id="KW-0472">Membrane</keyword>
<dbReference type="InterPro" id="IPR004776">
    <property type="entry name" value="Mem_transp_PIN-like"/>
</dbReference>
<evidence type="ECO:0000256" key="5">
    <source>
        <dbReference type="ARBA" id="ARBA00022692"/>
    </source>
</evidence>
<dbReference type="PANTHER" id="PTHR36838:SF4">
    <property type="entry name" value="AUXIN EFFLUX CARRIER FAMILY PROTEIN"/>
    <property type="match status" value="1"/>
</dbReference>
<sequence length="314" mass="33387">MPLDIDFATFAVGVIGPVILMIGFGYGLYRYGTLDDAFVQKASGLVFNFALPALLFTTISKSSVTQLTDLKVISIGVSGTLLVFVVMLVLAPWLIKQKDDRGVVIQGAFRSNMGIIGLAYCTNAYGSEGLAYGSVYLGSLTIIYNVLSVAALNIYQNKQTSYAKIVKDILTNPIILSIVAGLLVSVFAIPLPAIIDNSAGYFAQLTLPLALLCTGAALRFSTIRQNGVPGILSISIKCIFYPLIVVVLAILFGIKGMPLMVIFLMAISPTAAASYVMVRKIGGNHELAAQIIAISTVISVPFTLLGFILISAFL</sequence>
<dbReference type="Proteomes" id="UP001253545">
    <property type="component" value="Unassembled WGS sequence"/>
</dbReference>
<keyword evidence="4" id="KW-1003">Cell membrane</keyword>
<evidence type="ECO:0000256" key="1">
    <source>
        <dbReference type="ARBA" id="ARBA00004651"/>
    </source>
</evidence>
<feature type="transmembrane region" description="Helical" evidence="8">
    <location>
        <begin position="230"/>
        <end position="254"/>
    </location>
</feature>
<feature type="transmembrane region" description="Helical" evidence="8">
    <location>
        <begin position="290"/>
        <end position="313"/>
    </location>
</feature>
<dbReference type="PANTHER" id="PTHR36838">
    <property type="entry name" value="AUXIN EFFLUX CARRIER FAMILY PROTEIN"/>
    <property type="match status" value="1"/>
</dbReference>
<feature type="transmembrane region" description="Helical" evidence="8">
    <location>
        <begin position="175"/>
        <end position="195"/>
    </location>
</feature>
<evidence type="ECO:0000256" key="4">
    <source>
        <dbReference type="ARBA" id="ARBA00022475"/>
    </source>
</evidence>
<keyword evidence="10" id="KW-1185">Reference proteome</keyword>
<reference evidence="9 10" key="1">
    <citation type="submission" date="2023-09" db="EMBL/GenBank/DDBJ databases">
        <authorList>
            <person name="Rey-Velasco X."/>
        </authorList>
    </citation>
    <scope>NUCLEOTIDE SEQUENCE [LARGE SCALE GENOMIC DNA]</scope>
    <source>
        <strain evidence="9 10">P117</strain>
    </source>
</reference>
<dbReference type="RefSeq" id="WP_311368449.1">
    <property type="nucleotide sequence ID" value="NZ_JAVRHX010000002.1"/>
</dbReference>
<gene>
    <name evidence="9" type="ORF">RM552_08765</name>
</gene>
<feature type="transmembrane region" description="Helical" evidence="8">
    <location>
        <begin position="72"/>
        <end position="95"/>
    </location>
</feature>
<keyword evidence="5 8" id="KW-0812">Transmembrane</keyword>
<keyword evidence="3" id="KW-0813">Transport</keyword>
<feature type="transmembrane region" description="Helical" evidence="8">
    <location>
        <begin position="260"/>
        <end position="278"/>
    </location>
</feature>
<evidence type="ECO:0000256" key="3">
    <source>
        <dbReference type="ARBA" id="ARBA00022448"/>
    </source>
</evidence>
<name>A0ABU2ZQM1_9ALTE</name>
<proteinExistence type="inferred from homology"/>
<comment type="caution">
    <text evidence="9">The sequence shown here is derived from an EMBL/GenBank/DDBJ whole genome shotgun (WGS) entry which is preliminary data.</text>
</comment>
<protein>
    <submittedName>
        <fullName evidence="9">AEC family transporter</fullName>
    </submittedName>
</protein>
<accession>A0ABU2ZQM1</accession>
<comment type="similarity">
    <text evidence="2">Belongs to the auxin efflux carrier (TC 2.A.69) family.</text>
</comment>
<evidence type="ECO:0000256" key="8">
    <source>
        <dbReference type="SAM" id="Phobius"/>
    </source>
</evidence>
<evidence type="ECO:0000256" key="7">
    <source>
        <dbReference type="ARBA" id="ARBA00023136"/>
    </source>
</evidence>
<dbReference type="EMBL" id="JAVRHX010000002">
    <property type="protein sequence ID" value="MDT0594929.1"/>
    <property type="molecule type" value="Genomic_DNA"/>
</dbReference>
<feature type="transmembrane region" description="Helical" evidence="8">
    <location>
        <begin position="135"/>
        <end position="155"/>
    </location>
</feature>